<dbReference type="OrthoDB" id="280284at2"/>
<feature type="transmembrane region" description="Helical" evidence="1">
    <location>
        <begin position="77"/>
        <end position="95"/>
    </location>
</feature>
<evidence type="ECO:0000313" key="2">
    <source>
        <dbReference type="EMBL" id="QDU07555.1"/>
    </source>
</evidence>
<keyword evidence="1" id="KW-0812">Transmembrane</keyword>
<organism evidence="2 3">
    <name type="scientific">Gimesia aquarii</name>
    <dbReference type="NCBI Taxonomy" id="2527964"/>
    <lineage>
        <taxon>Bacteria</taxon>
        <taxon>Pseudomonadati</taxon>
        <taxon>Planctomycetota</taxon>
        <taxon>Planctomycetia</taxon>
        <taxon>Planctomycetales</taxon>
        <taxon>Planctomycetaceae</taxon>
        <taxon>Gimesia</taxon>
    </lineage>
</organism>
<sequence>MYIKCKKQNFINSIDLFKLFPELKLLAERHQVFHFIRSLSNLSGLILAVGCIIHCMMMPLLLASLPAWGLTWLVSPRLHQILALLGIGIGLWALLPSWRVHGRSTVILLAGSGLMIMNYAAFFGTECCQIHPNNQETNQLPECCQDSCCSTSVSEKYKNEEVVAITEKADVLVALLTFLNWLSSHPTAIGATLLAWAHCLNGLCGRACCQKESAS</sequence>
<dbReference type="AlphaFoldDB" id="A0A517WQN0"/>
<keyword evidence="1" id="KW-1133">Transmembrane helix</keyword>
<dbReference type="Pfam" id="PF03203">
    <property type="entry name" value="MerC"/>
    <property type="match status" value="1"/>
</dbReference>
<proteinExistence type="predicted"/>
<dbReference type="GO" id="GO:0015097">
    <property type="term" value="F:mercury ion transmembrane transporter activity"/>
    <property type="evidence" value="ECO:0007669"/>
    <property type="project" value="InterPro"/>
</dbReference>
<dbReference type="EMBL" id="CP037422">
    <property type="protein sequence ID" value="QDU07555.1"/>
    <property type="molecule type" value="Genomic_DNA"/>
</dbReference>
<feature type="transmembrane region" description="Helical" evidence="1">
    <location>
        <begin position="107"/>
        <end position="125"/>
    </location>
</feature>
<evidence type="ECO:0000313" key="3">
    <source>
        <dbReference type="Proteomes" id="UP000318384"/>
    </source>
</evidence>
<dbReference type="Proteomes" id="UP000318384">
    <property type="component" value="Chromosome"/>
</dbReference>
<dbReference type="GO" id="GO:0016020">
    <property type="term" value="C:membrane"/>
    <property type="evidence" value="ECO:0007669"/>
    <property type="project" value="InterPro"/>
</dbReference>
<accession>A0A517WQN0</accession>
<keyword evidence="3" id="KW-1185">Reference proteome</keyword>
<protein>
    <submittedName>
        <fullName evidence="2">MerC mercury resistance protein</fullName>
    </submittedName>
</protein>
<gene>
    <name evidence="2" type="ORF">V202x_09130</name>
</gene>
<keyword evidence="1" id="KW-0472">Membrane</keyword>
<feature type="transmembrane region" description="Helical" evidence="1">
    <location>
        <begin position="45"/>
        <end position="65"/>
    </location>
</feature>
<name>A0A517WQN0_9PLAN</name>
<reference evidence="2 3" key="1">
    <citation type="submission" date="2019-03" db="EMBL/GenBank/DDBJ databases">
        <title>Deep-cultivation of Planctomycetes and their phenomic and genomic characterization uncovers novel biology.</title>
        <authorList>
            <person name="Wiegand S."/>
            <person name="Jogler M."/>
            <person name="Boedeker C."/>
            <person name="Pinto D."/>
            <person name="Vollmers J."/>
            <person name="Rivas-Marin E."/>
            <person name="Kohn T."/>
            <person name="Peeters S.H."/>
            <person name="Heuer A."/>
            <person name="Rast P."/>
            <person name="Oberbeckmann S."/>
            <person name="Bunk B."/>
            <person name="Jeske O."/>
            <person name="Meyerdierks A."/>
            <person name="Storesund J.E."/>
            <person name="Kallscheuer N."/>
            <person name="Luecker S."/>
            <person name="Lage O.M."/>
            <person name="Pohl T."/>
            <person name="Merkel B.J."/>
            <person name="Hornburger P."/>
            <person name="Mueller R.-W."/>
            <person name="Bruemmer F."/>
            <person name="Labrenz M."/>
            <person name="Spormann A.M."/>
            <person name="Op den Camp H."/>
            <person name="Overmann J."/>
            <person name="Amann R."/>
            <person name="Jetten M.S.M."/>
            <person name="Mascher T."/>
            <person name="Medema M.H."/>
            <person name="Devos D.P."/>
            <person name="Kaster A.-K."/>
            <person name="Ovreas L."/>
            <person name="Rohde M."/>
            <person name="Galperin M.Y."/>
            <person name="Jogler C."/>
        </authorList>
    </citation>
    <scope>NUCLEOTIDE SEQUENCE [LARGE SCALE GENOMIC DNA]</scope>
    <source>
        <strain evidence="2 3">V202</strain>
    </source>
</reference>
<evidence type="ECO:0000256" key="1">
    <source>
        <dbReference type="SAM" id="Phobius"/>
    </source>
</evidence>
<dbReference type="InterPro" id="IPR004891">
    <property type="entry name" value="Mercury-R_MerC"/>
</dbReference>